<comment type="caution">
    <text evidence="1">The sequence shown here is derived from an EMBL/GenBank/DDBJ whole genome shotgun (WGS) entry which is preliminary data.</text>
</comment>
<reference evidence="1 2" key="1">
    <citation type="submission" date="2020-08" db="EMBL/GenBank/DDBJ databases">
        <title>Genomic Encyclopedia of Type Strains, Phase IV (KMG-IV): sequencing the most valuable type-strain genomes for metagenomic binning, comparative biology and taxonomic classification.</title>
        <authorList>
            <person name="Goeker M."/>
        </authorList>
    </citation>
    <scope>NUCLEOTIDE SEQUENCE [LARGE SCALE GENOMIC DNA]</scope>
    <source>
        <strain evidence="1 2">DSM 100039</strain>
    </source>
</reference>
<proteinExistence type="predicted"/>
<name>A0A841P805_9HYPH</name>
<evidence type="ECO:0000313" key="2">
    <source>
        <dbReference type="Proteomes" id="UP000556329"/>
    </source>
</evidence>
<dbReference type="Proteomes" id="UP000556329">
    <property type="component" value="Unassembled WGS sequence"/>
</dbReference>
<keyword evidence="2" id="KW-1185">Reference proteome</keyword>
<dbReference type="EMBL" id="JACHEF010000003">
    <property type="protein sequence ID" value="MBB6411276.1"/>
    <property type="molecule type" value="Genomic_DNA"/>
</dbReference>
<evidence type="ECO:0000313" key="1">
    <source>
        <dbReference type="EMBL" id="MBB6411276.1"/>
    </source>
</evidence>
<dbReference type="RefSeq" id="WP_184874262.1">
    <property type="nucleotide sequence ID" value="NZ_JACHEF010000003.1"/>
</dbReference>
<dbReference type="AlphaFoldDB" id="A0A841P805"/>
<organism evidence="1 2">
    <name type="scientific">Mesorhizobium sangaii</name>
    <dbReference type="NCBI Taxonomy" id="505389"/>
    <lineage>
        <taxon>Bacteria</taxon>
        <taxon>Pseudomonadati</taxon>
        <taxon>Pseudomonadota</taxon>
        <taxon>Alphaproteobacteria</taxon>
        <taxon>Hyphomicrobiales</taxon>
        <taxon>Phyllobacteriaceae</taxon>
        <taxon>Mesorhizobium</taxon>
    </lineage>
</organism>
<accession>A0A841P805</accession>
<sequence length="83" mass="9575">MIPNPNFDAIADAEERIHCAELALQRTEEMLAENIALRRKMRCLVDTANREINPPAIKGVARLEPGRRLIRYLSGQRRQYSRS</sequence>
<protein>
    <submittedName>
        <fullName evidence="1">Uncharacterized protein</fullName>
    </submittedName>
</protein>
<gene>
    <name evidence="1" type="ORF">HNQ71_003950</name>
</gene>